<comment type="catalytic activity">
    <reaction evidence="6">
        <text>Preferential cleavage: (Ac)2-L-Lys-D-Ala-|-D-Ala. Also transpeptidation of peptidyl-alanyl moieties that are N-acyl substituents of D-alanine.</text>
        <dbReference type="EC" id="3.4.16.4"/>
    </reaction>
</comment>
<dbReference type="SUPFAM" id="SSF56519">
    <property type="entry name" value="Penicillin binding protein dimerisation domain"/>
    <property type="match status" value="1"/>
</dbReference>
<dbReference type="InterPro" id="IPR005311">
    <property type="entry name" value="PBP_dimer"/>
</dbReference>
<dbReference type="InterPro" id="IPR032710">
    <property type="entry name" value="NTF2-like_dom_sf"/>
</dbReference>
<dbReference type="InterPro" id="IPR036138">
    <property type="entry name" value="PBP_dimer_sf"/>
</dbReference>
<dbReference type="Pfam" id="PF03717">
    <property type="entry name" value="PBP_dimer"/>
    <property type="match status" value="1"/>
</dbReference>
<evidence type="ECO:0000256" key="6">
    <source>
        <dbReference type="ARBA" id="ARBA00034000"/>
    </source>
</evidence>
<dbReference type="Pfam" id="PF05223">
    <property type="entry name" value="MecA_N"/>
    <property type="match status" value="1"/>
</dbReference>
<dbReference type="Gene3D" id="3.30.1390.30">
    <property type="entry name" value="Penicillin-binding protein 2a, domain 3"/>
    <property type="match status" value="1"/>
</dbReference>
<dbReference type="SUPFAM" id="SSF54427">
    <property type="entry name" value="NTF2-like"/>
    <property type="match status" value="1"/>
</dbReference>
<evidence type="ECO:0000259" key="9">
    <source>
        <dbReference type="Pfam" id="PF05223"/>
    </source>
</evidence>
<name>A0A927CTZ2_9BACI</name>
<accession>A0A927CTZ2</accession>
<reference evidence="10" key="1">
    <citation type="submission" date="2020-09" db="EMBL/GenBank/DDBJ databases">
        <title>Bacillus faecalis sp. nov., a moderately halophilic bacterium isolated from cow faeces.</title>
        <authorList>
            <person name="Jiang L."/>
            <person name="Lee J."/>
        </authorList>
    </citation>
    <scope>NUCLEOTIDE SEQUENCE</scope>
    <source>
        <strain evidence="10">AGMB 02131</strain>
    </source>
</reference>
<dbReference type="GO" id="GO:0009002">
    <property type="term" value="F:serine-type D-Ala-D-Ala carboxypeptidase activity"/>
    <property type="evidence" value="ECO:0007669"/>
    <property type="project" value="UniProtKB-EC"/>
</dbReference>
<dbReference type="InterPro" id="IPR001460">
    <property type="entry name" value="PCN-bd_Tpept"/>
</dbReference>
<dbReference type="InterPro" id="IPR007887">
    <property type="entry name" value="MecA_N"/>
</dbReference>
<evidence type="ECO:0000256" key="1">
    <source>
        <dbReference type="ARBA" id="ARBA00004370"/>
    </source>
</evidence>
<evidence type="ECO:0000313" key="11">
    <source>
        <dbReference type="Proteomes" id="UP000602076"/>
    </source>
</evidence>
<dbReference type="GO" id="GO:0005886">
    <property type="term" value="C:plasma membrane"/>
    <property type="evidence" value="ECO:0007669"/>
    <property type="project" value="TreeGrafter"/>
</dbReference>
<dbReference type="InterPro" id="IPR050515">
    <property type="entry name" value="Beta-lactam/transpept"/>
</dbReference>
<keyword evidence="11" id="KW-1185">Reference proteome</keyword>
<keyword evidence="5" id="KW-0472">Membrane</keyword>
<feature type="domain" description="Penicillin-binding protein dimerisation" evidence="8">
    <location>
        <begin position="154"/>
        <end position="318"/>
    </location>
</feature>
<evidence type="ECO:0000256" key="2">
    <source>
        <dbReference type="ARBA" id="ARBA00004752"/>
    </source>
</evidence>
<dbReference type="GO" id="GO:0008658">
    <property type="term" value="F:penicillin binding"/>
    <property type="evidence" value="ECO:0007669"/>
    <property type="project" value="InterPro"/>
</dbReference>
<dbReference type="Gene3D" id="3.10.450.100">
    <property type="entry name" value="NTF2-like, domain 1"/>
    <property type="match status" value="1"/>
</dbReference>
<dbReference type="PROSITE" id="PS51257">
    <property type="entry name" value="PROKAR_LIPOPROTEIN"/>
    <property type="match status" value="1"/>
</dbReference>
<dbReference type="Gene3D" id="3.40.710.10">
    <property type="entry name" value="DD-peptidase/beta-lactamase superfamily"/>
    <property type="match status" value="1"/>
</dbReference>
<dbReference type="GO" id="GO:0071972">
    <property type="term" value="F:peptidoglycan L,D-transpeptidase activity"/>
    <property type="evidence" value="ECO:0007669"/>
    <property type="project" value="TreeGrafter"/>
</dbReference>
<dbReference type="AlphaFoldDB" id="A0A927CTZ2"/>
<comment type="caution">
    <text evidence="10">The sequence shown here is derived from an EMBL/GenBank/DDBJ whole genome shotgun (WGS) entry which is preliminary data.</text>
</comment>
<feature type="domain" description="NTF2-like N-terminal transpeptidase" evidence="9">
    <location>
        <begin position="26"/>
        <end position="147"/>
    </location>
</feature>
<organism evidence="10 11">
    <name type="scientific">Peribacillus faecalis</name>
    <dbReference type="NCBI Taxonomy" id="2772559"/>
    <lineage>
        <taxon>Bacteria</taxon>
        <taxon>Bacillati</taxon>
        <taxon>Bacillota</taxon>
        <taxon>Bacilli</taxon>
        <taxon>Bacillales</taxon>
        <taxon>Bacillaceae</taxon>
        <taxon>Peribacillus</taxon>
    </lineage>
</organism>
<dbReference type="PANTHER" id="PTHR30627:SF25">
    <property type="entry name" value="PENICILLIN-BINDING PROTEIN 3"/>
    <property type="match status" value="1"/>
</dbReference>
<gene>
    <name evidence="10" type="ORF">IEO70_05385</name>
</gene>
<comment type="subcellular location">
    <subcellularLocation>
        <location evidence="1">Membrane</location>
    </subcellularLocation>
</comment>
<dbReference type="SUPFAM" id="SSF56601">
    <property type="entry name" value="beta-lactamase/transpeptidase-like"/>
    <property type="match status" value="1"/>
</dbReference>
<dbReference type="InterPro" id="IPR012338">
    <property type="entry name" value="Beta-lactam/transpept-like"/>
</dbReference>
<dbReference type="Proteomes" id="UP000602076">
    <property type="component" value="Unassembled WGS sequence"/>
</dbReference>
<dbReference type="Pfam" id="PF00905">
    <property type="entry name" value="Transpeptidase"/>
    <property type="match status" value="1"/>
</dbReference>
<evidence type="ECO:0000256" key="5">
    <source>
        <dbReference type="ARBA" id="ARBA00023136"/>
    </source>
</evidence>
<evidence type="ECO:0000259" key="7">
    <source>
        <dbReference type="Pfam" id="PF00905"/>
    </source>
</evidence>
<feature type="domain" description="Penicillin-binding protein transpeptidase" evidence="7">
    <location>
        <begin position="354"/>
        <end position="664"/>
    </location>
</feature>
<dbReference type="Gene3D" id="3.90.1310.10">
    <property type="entry name" value="Penicillin-binding protein 2a (Domain 2)"/>
    <property type="match status" value="1"/>
</dbReference>
<sequence>MKRYLFTFIFFILILMLTSCSEEPIPEERFESFVKLWGEQKFEEMYDYLSVDGKDKIKKEEFIERYSKIYKDLEVENLEISFNKPNEPSDSNVDQVEYDFSVKMETIAGPITFDNKAVLLKEEREEKSDWYINWNTTFIFKELEEEDKIGINSTKAERGQIFDVNGQGLAVNGIVYEIGIVPGNMGENEEEIKNQLSELLDIRIERIEELLNASWVQPEHFVPIKKISVQDEELLNKLLAIESVTKKDVTARVYPFGEAASHLIGYVGTITAEEIEKRDGKGYLSTDVIGKRGLEQVLEERLKGEHGVKVYIKKADGSEELLAEKEVIHGEDIQLTINGELQTKIFNELKGEAGAAVAIHPITGETHALVSSPGFDPNTLSLGASASQWEKIEQDTQNPLLNRFKSTFAPGSVFKPITAAIGLKNGTISEADGINISGLKWQKNDSWGSYYVTRVKEANESINLEKALMYSDNIYFAQKVLELGTAKFTEGLKEFGFNEDIPFSYPIEKSTFGEIESEVLLADSSYGQGQIEMSVFHLAAIYTTFVNQGKMIKPILFSEEERNQVWNDSLINEEQTARINAALKEVVENPSGTAYSSARVEGYPIAGKTGTAELKEKQGEQGTENGWFVAYNTENPNLLVALMVEGVQGRGGSSIASEKVKNIFTYDKQFAR</sequence>
<evidence type="ECO:0000313" key="10">
    <source>
        <dbReference type="EMBL" id="MBD3107792.1"/>
    </source>
</evidence>
<comment type="pathway">
    <text evidence="2">Cell wall biogenesis; peptidoglycan biosynthesis.</text>
</comment>
<protein>
    <recommendedName>
        <fullName evidence="4">serine-type D-Ala-D-Ala carboxypeptidase</fullName>
        <ecNumber evidence="4">3.4.16.4</ecNumber>
    </recommendedName>
</protein>
<dbReference type="PANTHER" id="PTHR30627">
    <property type="entry name" value="PEPTIDOGLYCAN D,D-TRANSPEPTIDASE"/>
    <property type="match status" value="1"/>
</dbReference>
<proteinExistence type="inferred from homology"/>
<evidence type="ECO:0000256" key="4">
    <source>
        <dbReference type="ARBA" id="ARBA00012448"/>
    </source>
</evidence>
<dbReference type="GO" id="GO:0046677">
    <property type="term" value="P:response to antibiotic"/>
    <property type="evidence" value="ECO:0007669"/>
    <property type="project" value="InterPro"/>
</dbReference>
<evidence type="ECO:0000259" key="8">
    <source>
        <dbReference type="Pfam" id="PF03717"/>
    </source>
</evidence>
<dbReference type="EMBL" id="JACXSI010000010">
    <property type="protein sequence ID" value="MBD3107792.1"/>
    <property type="molecule type" value="Genomic_DNA"/>
</dbReference>
<comment type="similarity">
    <text evidence="3">Belongs to the transpeptidase family.</text>
</comment>
<dbReference type="GO" id="GO:0071555">
    <property type="term" value="P:cell wall organization"/>
    <property type="evidence" value="ECO:0007669"/>
    <property type="project" value="TreeGrafter"/>
</dbReference>
<evidence type="ECO:0000256" key="3">
    <source>
        <dbReference type="ARBA" id="ARBA00007171"/>
    </source>
</evidence>
<dbReference type="EC" id="3.4.16.4" evidence="4"/>